<dbReference type="SUPFAM" id="SSF57959">
    <property type="entry name" value="Leucine zipper domain"/>
    <property type="match status" value="1"/>
</dbReference>
<proteinExistence type="inferred from homology"/>
<protein>
    <submittedName>
        <fullName evidence="9">NFIL3 like protein</fullName>
    </submittedName>
</protein>
<dbReference type="CDD" id="cd14694">
    <property type="entry name" value="bZIP_NFIL3"/>
    <property type="match status" value="1"/>
</dbReference>
<keyword evidence="2" id="KW-0805">Transcription regulation</keyword>
<keyword evidence="3" id="KW-0238">DNA-binding</keyword>
<name>A0ABM3WNS8_ERIEU</name>
<evidence type="ECO:0000313" key="9">
    <source>
        <dbReference type="RefSeq" id="XP_060038228.1"/>
    </source>
</evidence>
<dbReference type="Pfam" id="PF07716">
    <property type="entry name" value="bZIP_2"/>
    <property type="match status" value="1"/>
</dbReference>
<dbReference type="InterPro" id="IPR047229">
    <property type="entry name" value="NFIL3-like"/>
</dbReference>
<dbReference type="PANTHER" id="PTHR15284:SF7">
    <property type="entry name" value="NFIL3 LIKE PROTEIN"/>
    <property type="match status" value="1"/>
</dbReference>
<dbReference type="InterPro" id="IPR047106">
    <property type="entry name" value="NFIL3-like_bZIP"/>
</dbReference>
<dbReference type="GeneID" id="132535632"/>
<feature type="domain" description="BZIP" evidence="7">
    <location>
        <begin position="43"/>
        <end position="93"/>
    </location>
</feature>
<evidence type="ECO:0000256" key="5">
    <source>
        <dbReference type="ARBA" id="ARBA00023242"/>
    </source>
</evidence>
<evidence type="ECO:0000256" key="6">
    <source>
        <dbReference type="SAM" id="MobiDB-lite"/>
    </source>
</evidence>
<evidence type="ECO:0000259" key="7">
    <source>
        <dbReference type="PROSITE" id="PS50217"/>
    </source>
</evidence>
<evidence type="ECO:0000256" key="1">
    <source>
        <dbReference type="ARBA" id="ARBA00006079"/>
    </source>
</evidence>
<dbReference type="PROSITE" id="PS50217">
    <property type="entry name" value="BZIP"/>
    <property type="match status" value="1"/>
</dbReference>
<organism evidence="8 9">
    <name type="scientific">Erinaceus europaeus</name>
    <name type="common">Western European hedgehog</name>
    <dbReference type="NCBI Taxonomy" id="9365"/>
    <lineage>
        <taxon>Eukaryota</taxon>
        <taxon>Metazoa</taxon>
        <taxon>Chordata</taxon>
        <taxon>Craniata</taxon>
        <taxon>Vertebrata</taxon>
        <taxon>Euteleostomi</taxon>
        <taxon>Mammalia</taxon>
        <taxon>Eutheria</taxon>
        <taxon>Laurasiatheria</taxon>
        <taxon>Eulipotyphla</taxon>
        <taxon>Erinaceidae</taxon>
        <taxon>Erinaceinae</taxon>
        <taxon>Erinaceus</taxon>
    </lineage>
</organism>
<dbReference type="RefSeq" id="XP_060038228.1">
    <property type="nucleotide sequence ID" value="XM_060182245.1"/>
</dbReference>
<dbReference type="SMART" id="SM00338">
    <property type="entry name" value="BRLZ"/>
    <property type="match status" value="1"/>
</dbReference>
<keyword evidence="8" id="KW-1185">Reference proteome</keyword>
<dbReference type="Gene3D" id="1.20.5.170">
    <property type="match status" value="1"/>
</dbReference>
<reference evidence="9" key="1">
    <citation type="submission" date="2025-08" db="UniProtKB">
        <authorList>
            <consortium name="RefSeq"/>
        </authorList>
    </citation>
    <scope>IDENTIFICATION</scope>
</reference>
<keyword evidence="5" id="KW-0539">Nucleus</keyword>
<comment type="similarity">
    <text evidence="1">Belongs to the bZIP family. NFIL3 subfamily.</text>
</comment>
<evidence type="ECO:0000256" key="2">
    <source>
        <dbReference type="ARBA" id="ARBA00023015"/>
    </source>
</evidence>
<accession>A0ABM3WNS8</accession>
<dbReference type="PANTHER" id="PTHR15284">
    <property type="entry name" value="NUCLEAR FACTOR INTERLEUKIN-3-REGULATED PROTEIN"/>
    <property type="match status" value="1"/>
</dbReference>
<dbReference type="InterPro" id="IPR046347">
    <property type="entry name" value="bZIP_sf"/>
</dbReference>
<evidence type="ECO:0000256" key="4">
    <source>
        <dbReference type="ARBA" id="ARBA00023163"/>
    </source>
</evidence>
<feature type="region of interest" description="Disordered" evidence="6">
    <location>
        <begin position="201"/>
        <end position="255"/>
    </location>
</feature>
<evidence type="ECO:0000256" key="3">
    <source>
        <dbReference type="ARBA" id="ARBA00023125"/>
    </source>
</evidence>
<keyword evidence="4" id="KW-0804">Transcription</keyword>
<evidence type="ECO:0000313" key="8">
    <source>
        <dbReference type="Proteomes" id="UP001652624"/>
    </source>
</evidence>
<sequence length="255" mass="27550">MDAGVPGLAEGSLGRGGRGLRGSRARAPVVRRQREFTPAEKKDPVYWEKRRKNNEAAKRSREKRRLNDAALEGRLAALLEENARLRAELRALRPGLGLPGTPGGALLWGSPWTAEPRAPRLEPLLPTVLRPCALGAVDAGLSGCRCGLRSPQNSAPQTPKRVDLALPATFFNYHVLDGPGAELRACWGLWSPLHPQLSPSSEPLGLAPRVPYPVPPNGDEDPEGLTQASLPHKLRLKSRGSSRGPRVWEGSQGPL</sequence>
<feature type="region of interest" description="Disordered" evidence="6">
    <location>
        <begin position="1"/>
        <end position="64"/>
    </location>
</feature>
<dbReference type="InterPro" id="IPR004827">
    <property type="entry name" value="bZIP"/>
</dbReference>
<feature type="compositionally biased region" description="Basic and acidic residues" evidence="6">
    <location>
        <begin position="32"/>
        <end position="59"/>
    </location>
</feature>
<dbReference type="Proteomes" id="UP001652624">
    <property type="component" value="Chromosome 23"/>
</dbReference>
<gene>
    <name evidence="9" type="primary">NFILZ</name>
</gene>
<dbReference type="PROSITE" id="PS00036">
    <property type="entry name" value="BZIP_BASIC"/>
    <property type="match status" value="1"/>
</dbReference>